<organism evidence="3 4">
    <name type="scientific">Horticoccus luteus</name>
    <dbReference type="NCBI Taxonomy" id="2862869"/>
    <lineage>
        <taxon>Bacteria</taxon>
        <taxon>Pseudomonadati</taxon>
        <taxon>Verrucomicrobiota</taxon>
        <taxon>Opitutia</taxon>
        <taxon>Opitutales</taxon>
        <taxon>Opitutaceae</taxon>
        <taxon>Horticoccus</taxon>
    </lineage>
</organism>
<evidence type="ECO:0000313" key="4">
    <source>
        <dbReference type="Proteomes" id="UP000825051"/>
    </source>
</evidence>
<sequence>MKFIRALLLFFGLAIGLNAAEAPRIAPQAAAEQVAAGTAVLVDVREPAEWEKTGVAQPAVLLAKSDYDAGASDWTAFLEANRGKKIILYCHSGRRAGIVAEALAEKGFRVANAGGLQDWTKAGLPVRSVEAKK</sequence>
<dbReference type="Gene3D" id="3.40.250.10">
    <property type="entry name" value="Rhodanese-like domain"/>
    <property type="match status" value="1"/>
</dbReference>
<accession>A0A8F9TUD4</accession>
<proteinExistence type="predicted"/>
<dbReference type="PROSITE" id="PS50206">
    <property type="entry name" value="RHODANESE_3"/>
    <property type="match status" value="1"/>
</dbReference>
<dbReference type="InterPro" id="IPR036873">
    <property type="entry name" value="Rhodanese-like_dom_sf"/>
</dbReference>
<dbReference type="Proteomes" id="UP000825051">
    <property type="component" value="Chromosome"/>
</dbReference>
<dbReference type="CDD" id="cd00158">
    <property type="entry name" value="RHOD"/>
    <property type="match status" value="1"/>
</dbReference>
<dbReference type="InterPro" id="IPR050229">
    <property type="entry name" value="GlpE_sulfurtransferase"/>
</dbReference>
<feature type="chain" id="PRO_5034678357" evidence="1">
    <location>
        <begin position="20"/>
        <end position="133"/>
    </location>
</feature>
<evidence type="ECO:0000313" key="3">
    <source>
        <dbReference type="EMBL" id="QYM79246.1"/>
    </source>
</evidence>
<dbReference type="SUPFAM" id="SSF52821">
    <property type="entry name" value="Rhodanese/Cell cycle control phosphatase"/>
    <property type="match status" value="1"/>
</dbReference>
<dbReference type="AlphaFoldDB" id="A0A8F9TUD4"/>
<dbReference type="InterPro" id="IPR001763">
    <property type="entry name" value="Rhodanese-like_dom"/>
</dbReference>
<reference evidence="3" key="1">
    <citation type="submission" date="2021-08" db="EMBL/GenBank/DDBJ databases">
        <title>Genome of a novel bacterium of the phylum Verrucomicrobia, Oleiharenicola sp. KSB-15.</title>
        <authorList>
            <person name="Chung J.-H."/>
            <person name="Ahn J.-H."/>
            <person name="Yoon Y."/>
            <person name="Kim D.-Y."/>
            <person name="An S.-H."/>
            <person name="Park I."/>
            <person name="Yeon J."/>
        </authorList>
    </citation>
    <scope>NUCLEOTIDE SEQUENCE</scope>
    <source>
        <strain evidence="3">KSB-15</strain>
    </source>
</reference>
<protein>
    <submittedName>
        <fullName evidence="3">Rhodanese-like domain-containing protein</fullName>
    </submittedName>
</protein>
<evidence type="ECO:0000256" key="1">
    <source>
        <dbReference type="SAM" id="SignalP"/>
    </source>
</evidence>
<feature type="domain" description="Rhodanese" evidence="2">
    <location>
        <begin position="35"/>
        <end position="128"/>
    </location>
</feature>
<dbReference type="PANTHER" id="PTHR43031:SF1">
    <property type="entry name" value="PYRIDINE NUCLEOTIDE-DISULPHIDE OXIDOREDUCTASE"/>
    <property type="match status" value="1"/>
</dbReference>
<feature type="signal peptide" evidence="1">
    <location>
        <begin position="1"/>
        <end position="19"/>
    </location>
</feature>
<keyword evidence="4" id="KW-1185">Reference proteome</keyword>
<dbReference type="KEGG" id="ole:K0B96_01110"/>
<keyword evidence="1" id="KW-0732">Signal</keyword>
<dbReference type="EMBL" id="CP080507">
    <property type="protein sequence ID" value="QYM79246.1"/>
    <property type="molecule type" value="Genomic_DNA"/>
</dbReference>
<dbReference type="SMART" id="SM00450">
    <property type="entry name" value="RHOD"/>
    <property type="match status" value="1"/>
</dbReference>
<name>A0A8F9TUD4_9BACT</name>
<dbReference type="RefSeq" id="WP_220162877.1">
    <property type="nucleotide sequence ID" value="NZ_CP080507.1"/>
</dbReference>
<evidence type="ECO:0000259" key="2">
    <source>
        <dbReference type="PROSITE" id="PS50206"/>
    </source>
</evidence>
<dbReference type="PANTHER" id="PTHR43031">
    <property type="entry name" value="FAD-DEPENDENT OXIDOREDUCTASE"/>
    <property type="match status" value="1"/>
</dbReference>
<dbReference type="Pfam" id="PF00581">
    <property type="entry name" value="Rhodanese"/>
    <property type="match status" value="1"/>
</dbReference>
<gene>
    <name evidence="3" type="ORF">K0B96_01110</name>
</gene>